<dbReference type="InterPro" id="IPR013496">
    <property type="entry name" value="CHP02680"/>
</dbReference>
<dbReference type="Pfam" id="PF09664">
    <property type="entry name" value="DUF2399"/>
    <property type="match status" value="1"/>
</dbReference>
<keyword evidence="4" id="KW-1185">Reference proteome</keyword>
<organism evidence="3 4">
    <name type="scientific">Mesorhizobium plurifarium</name>
    <dbReference type="NCBI Taxonomy" id="69974"/>
    <lineage>
        <taxon>Bacteria</taxon>
        <taxon>Pseudomonadati</taxon>
        <taxon>Pseudomonadota</taxon>
        <taxon>Alphaproteobacteria</taxon>
        <taxon>Hyphomicrobiales</taxon>
        <taxon>Phyllobacteriaceae</taxon>
        <taxon>Mesorhizobium</taxon>
    </lineage>
</organism>
<sequence length="1450" mass="161421">MNDRLVLTAVQPGKPVLPVPTRERWQPLRLGLVELFHYDSEEFWFRDGHLLLRGNNGTGKSKVLSLTLPLLLDAQLKPSRIEPDGDGGKKMAWNLLMNSYDRRIGYAWIEFGRIAEDGPPRYLSLGVGLSATAARPQVDSWFFLIEDADDAPRISQDLWLTSAQRVVLTRERLRDALEGRGQLFDTAASYRRAVDERLFHLGTRRYDALMDTLIQLRQPQLSRKPDETALSNALTEALPPLAPELLGDVAEALGQLEEDRRQLEEYQALARAVGRFEERYRAYAGTQTRRQARLLRQAQTEFDNASRARGEAQARFDEARAQEALARTAHQDAEIDLARGRARLDTLRSDPTMQDANRLEGAQKEAAARRQAMRRAAEALEEATRRLGLSTEETERAARRMEQAESVLTDLRRQSAAHADATGIAAQHGASPLAVSQASELVELTRQAFDKACAGLRSLVDSRREQIAVLRRRQAEVAQAEAIYARRREIQDERRLEAEEAAGRRTQADAEVEREGRSLVESWDGHFIGLKQLHVDPDDRFSALAALAEWAVALQGDDPARHLLQSAHQHASHALTQRRVEIDNQCQALASENERLSEEGERLEAGADIAPPLPYTRGTSVRENRQGAPLWQVVDFRDKTTATQRAGLEAALEAAGLLDAWISPDGRLQAGDDGRPLLDVQVLERQNRSQSLADWLHVTVPAGCDMSDDVVGRVLSSIACADDDPVDSEAWIAPDGRFRLGSLCGAWGKPAAVFIGHVARATARTRRLAEISERLAELSAELAAAQAMAAQLALDREQADEELRRAPADEALRSVHLAAAASTRQARLAGERLADADIQCLVAEKALKAVHEQLAADAADLRLPESPDALRILETALQHYRDAQVRLEQAVHELRLAMPEWQRQRIREDEARGDMRQREEDLAAARIEAEDAFARFDVLRDTVGAKVEELQRQLSDARIAVESGETASKLANEVLRDKGEARAVASQQVETANVNLLQRGEARAQATLKLQQFADTGLLSAALPDIDLPDMDGLWTIDPALTLARRAEQGLSALKDDDEAWARVQRQISEELTELQRALGALGHQVQADQNDWGFSVNIIYQNRRERPDRLAMRLAEEIAQRSELLTANERAVLENHLQAEIASEIQRLLQAAERQVDAINRELHKRPTSTGVRYRLVWQPLAEEEGAPIGLDLARKRLLNTSSDLWSVDDRSVVGAMLQQRISAERERADSIDARDAGGTLLDQLARALDYRHWHRFRVERWQEGHWGKLFLNLPVREAESDRWLPGEPAYASLRLLLRLPPLWDVADRKIHVCENPNLLAIAADSLGAGCAPLVCTDGMPAAAQRSLLSQLAHAGARLCYHGDFDWPGLRIGNFVMRDHGAEPWRFGAIDYLAAVRTQSNMTHPLGGKAVEAFWDGALTAAMEGHRVAIAEEAVAESLLEDLDIARSR</sequence>
<dbReference type="EMBL" id="CCMZ01000028">
    <property type="protein sequence ID" value="CDX21026.1"/>
    <property type="molecule type" value="Genomic_DNA"/>
</dbReference>
<protein>
    <recommendedName>
        <fullName evidence="2">DUF2399 domain-containing protein</fullName>
    </recommendedName>
</protein>
<gene>
    <name evidence="3" type="ORF">MPL3356_340143</name>
</gene>
<evidence type="ECO:0000256" key="1">
    <source>
        <dbReference type="SAM" id="Coils"/>
    </source>
</evidence>
<dbReference type="NCBIfam" id="TIGR02680">
    <property type="entry name" value="TIGR02680 family protein"/>
    <property type="match status" value="1"/>
</dbReference>
<proteinExistence type="predicted"/>
<evidence type="ECO:0000259" key="2">
    <source>
        <dbReference type="Pfam" id="PF09664"/>
    </source>
</evidence>
<accession>A0A090DVM2</accession>
<name>A0A090DVM2_MESPL</name>
<evidence type="ECO:0000313" key="4">
    <source>
        <dbReference type="Proteomes" id="UP000045285"/>
    </source>
</evidence>
<dbReference type="Proteomes" id="UP000045285">
    <property type="component" value="Unassembled WGS sequence"/>
</dbReference>
<feature type="coiled-coil region" evidence="1">
    <location>
        <begin position="363"/>
        <end position="414"/>
    </location>
</feature>
<reference evidence="4" key="1">
    <citation type="submission" date="2014-08" db="EMBL/GenBank/DDBJ databases">
        <authorList>
            <person name="Moulin L."/>
        </authorList>
    </citation>
    <scope>NUCLEOTIDE SEQUENCE [LARGE SCALE GENOMIC DNA]</scope>
</reference>
<feature type="domain" description="DUF2399" evidence="2">
    <location>
        <begin position="1294"/>
        <end position="1444"/>
    </location>
</feature>
<dbReference type="InterPro" id="IPR024465">
    <property type="entry name" value="DUF2399"/>
</dbReference>
<evidence type="ECO:0000313" key="3">
    <source>
        <dbReference type="EMBL" id="CDX21026.1"/>
    </source>
</evidence>
<feature type="coiled-coil region" evidence="1">
    <location>
        <begin position="579"/>
        <end position="606"/>
    </location>
</feature>
<dbReference type="NCBIfam" id="TIGR02679">
    <property type="entry name" value="TIGR02679 family protein"/>
    <property type="match status" value="1"/>
</dbReference>
<keyword evidence="1" id="KW-0175">Coiled coil</keyword>
<dbReference type="InterPro" id="IPR013495">
    <property type="entry name" value="CHP02679"/>
</dbReference>
<feature type="coiled-coil region" evidence="1">
    <location>
        <begin position="768"/>
        <end position="802"/>
    </location>
</feature>